<evidence type="ECO:0000313" key="4">
    <source>
        <dbReference type="Proteomes" id="UP000256877"/>
    </source>
</evidence>
<organism evidence="2 5">
    <name type="scientific">Pyrobaculum aerophilum</name>
    <dbReference type="NCBI Taxonomy" id="13773"/>
    <lineage>
        <taxon>Archaea</taxon>
        <taxon>Thermoproteota</taxon>
        <taxon>Thermoprotei</taxon>
        <taxon>Thermoproteales</taxon>
        <taxon>Thermoproteaceae</taxon>
        <taxon>Pyrobaculum</taxon>
    </lineage>
</organism>
<sequence>MERLPEDVVKRLKDMANRIEGVGARAIINYIIYEFEVGGPTKEVLQEAEEMARREMEELKALIEVVNELRNLIA</sequence>
<evidence type="ECO:0000313" key="3">
    <source>
        <dbReference type="EMBL" id="RFA96721.1"/>
    </source>
</evidence>
<dbReference type="AlphaFoldDB" id="A0A371QX28"/>
<protein>
    <submittedName>
        <fullName evidence="2">Uncharacterized protein</fullName>
    </submittedName>
</protein>
<accession>A0A371QX28</accession>
<dbReference type="EMBL" id="NMUE01000027">
    <property type="protein sequence ID" value="RFA95010.1"/>
    <property type="molecule type" value="Genomic_DNA"/>
</dbReference>
<name>A0A371QX28_9CREN</name>
<evidence type="ECO:0000256" key="1">
    <source>
        <dbReference type="SAM" id="Coils"/>
    </source>
</evidence>
<evidence type="ECO:0000313" key="2">
    <source>
        <dbReference type="EMBL" id="RFA95010.1"/>
    </source>
</evidence>
<dbReference type="OrthoDB" id="28918at2157"/>
<gene>
    <name evidence="2" type="ORF">CGL51_08465</name>
    <name evidence="3" type="ORF">CGL52_10490</name>
</gene>
<proteinExistence type="predicted"/>
<dbReference type="Proteomes" id="UP000256877">
    <property type="component" value="Unassembled WGS sequence"/>
</dbReference>
<dbReference type="RefSeq" id="WP_116421409.1">
    <property type="nucleotide sequence ID" value="NZ_DAIOPL010000015.1"/>
</dbReference>
<dbReference type="Proteomes" id="UP000257123">
    <property type="component" value="Unassembled WGS sequence"/>
</dbReference>
<dbReference type="EMBL" id="NMUF01000035">
    <property type="protein sequence ID" value="RFA96721.1"/>
    <property type="molecule type" value="Genomic_DNA"/>
</dbReference>
<feature type="coiled-coil region" evidence="1">
    <location>
        <begin position="42"/>
        <end position="72"/>
    </location>
</feature>
<reference evidence="4 5" key="1">
    <citation type="submission" date="2017-07" db="EMBL/GenBank/DDBJ databases">
        <title>Draft genome sequence of aerobic hyperthermophilic archaea, Pyrobaculum aerophilum YKB31 and YKB32.</title>
        <authorList>
            <person name="Mochizuki T."/>
            <person name="Berliner A.J."/>
            <person name="Yoshida-Takashima Y."/>
            <person name="Takaki Y."/>
            <person name="Nunoura T."/>
            <person name="Takai K."/>
        </authorList>
    </citation>
    <scope>NUCLEOTIDE SEQUENCE [LARGE SCALE GENOMIC DNA]</scope>
    <source>
        <strain evidence="2 5">YKB31</strain>
        <strain evidence="3 4">YKB32</strain>
    </source>
</reference>
<keyword evidence="1" id="KW-0175">Coiled coil</keyword>
<evidence type="ECO:0000313" key="5">
    <source>
        <dbReference type="Proteomes" id="UP000257123"/>
    </source>
</evidence>
<comment type="caution">
    <text evidence="2">The sequence shown here is derived from an EMBL/GenBank/DDBJ whole genome shotgun (WGS) entry which is preliminary data.</text>
</comment>